<dbReference type="Pfam" id="PF00583">
    <property type="entry name" value="Acetyltransf_1"/>
    <property type="match status" value="1"/>
</dbReference>
<dbReference type="InterPro" id="IPR052523">
    <property type="entry name" value="Trichothecene_AcTrans"/>
</dbReference>
<evidence type="ECO:0000313" key="4">
    <source>
        <dbReference type="Proteomes" id="UP000030651"/>
    </source>
</evidence>
<keyword evidence="4" id="KW-1185">Reference proteome</keyword>
<dbReference type="HOGENOM" id="CLU_060131_6_5_1"/>
<dbReference type="Proteomes" id="UP000030651">
    <property type="component" value="Unassembled WGS sequence"/>
</dbReference>
<organism evidence="3 4">
    <name type="scientific">Pestalotiopsis fici (strain W106-1 / CGMCC3.15140)</name>
    <dbReference type="NCBI Taxonomy" id="1229662"/>
    <lineage>
        <taxon>Eukaryota</taxon>
        <taxon>Fungi</taxon>
        <taxon>Dikarya</taxon>
        <taxon>Ascomycota</taxon>
        <taxon>Pezizomycotina</taxon>
        <taxon>Sordariomycetes</taxon>
        <taxon>Xylariomycetidae</taxon>
        <taxon>Amphisphaeriales</taxon>
        <taxon>Sporocadaceae</taxon>
        <taxon>Pestalotiopsis</taxon>
    </lineage>
</organism>
<protein>
    <recommendedName>
        <fullName evidence="2">N-acetyltransferase domain-containing protein</fullName>
    </recommendedName>
</protein>
<dbReference type="OrthoDB" id="196847at2759"/>
<dbReference type="OMA" id="ARWHFYP"/>
<dbReference type="GeneID" id="19275102"/>
<dbReference type="InterPro" id="IPR016181">
    <property type="entry name" value="Acyl_CoA_acyltransferase"/>
</dbReference>
<evidence type="ECO:0000313" key="3">
    <source>
        <dbReference type="EMBL" id="ETS78027.1"/>
    </source>
</evidence>
<dbReference type="Gene3D" id="3.40.630.30">
    <property type="match status" value="1"/>
</dbReference>
<feature type="domain" description="N-acetyltransferase" evidence="2">
    <location>
        <begin position="119"/>
        <end position="262"/>
    </location>
</feature>
<feature type="region of interest" description="Disordered" evidence="1">
    <location>
        <begin position="125"/>
        <end position="153"/>
    </location>
</feature>
<dbReference type="InParanoid" id="W3WXZ8"/>
<evidence type="ECO:0000256" key="1">
    <source>
        <dbReference type="SAM" id="MobiDB-lite"/>
    </source>
</evidence>
<dbReference type="PROSITE" id="PS51186">
    <property type="entry name" value="GNAT"/>
    <property type="match status" value="1"/>
</dbReference>
<dbReference type="PANTHER" id="PTHR42791">
    <property type="entry name" value="GNAT FAMILY ACETYLTRANSFERASE"/>
    <property type="match status" value="1"/>
</dbReference>
<dbReference type="RefSeq" id="XP_007836861.1">
    <property type="nucleotide sequence ID" value="XM_007838670.1"/>
</dbReference>
<dbReference type="InterPro" id="IPR000182">
    <property type="entry name" value="GNAT_dom"/>
</dbReference>
<accession>W3WXZ8</accession>
<dbReference type="SUPFAM" id="SSF55729">
    <property type="entry name" value="Acyl-CoA N-acyltransferases (Nat)"/>
    <property type="match status" value="1"/>
</dbReference>
<evidence type="ECO:0000259" key="2">
    <source>
        <dbReference type="PROSITE" id="PS51186"/>
    </source>
</evidence>
<proteinExistence type="predicted"/>
<dbReference type="AlphaFoldDB" id="W3WXZ8"/>
<dbReference type="GO" id="GO:0016747">
    <property type="term" value="F:acyltransferase activity, transferring groups other than amino-acyl groups"/>
    <property type="evidence" value="ECO:0007669"/>
    <property type="project" value="InterPro"/>
</dbReference>
<reference evidence="4" key="1">
    <citation type="journal article" date="2015" name="BMC Genomics">
        <title>Genomic and transcriptomic analysis of the endophytic fungus Pestalotiopsis fici reveals its lifestyle and high potential for synthesis of natural products.</title>
        <authorList>
            <person name="Wang X."/>
            <person name="Zhang X."/>
            <person name="Liu L."/>
            <person name="Xiang M."/>
            <person name="Wang W."/>
            <person name="Sun X."/>
            <person name="Che Y."/>
            <person name="Guo L."/>
            <person name="Liu G."/>
            <person name="Guo L."/>
            <person name="Wang C."/>
            <person name="Yin W.B."/>
            <person name="Stadler M."/>
            <person name="Zhang X."/>
            <person name="Liu X."/>
        </authorList>
    </citation>
    <scope>NUCLEOTIDE SEQUENCE [LARGE SCALE GENOMIC DNA]</scope>
    <source>
        <strain evidence="4">W106-1 / CGMCC3.15140</strain>
    </source>
</reference>
<dbReference type="EMBL" id="KI912115">
    <property type="protein sequence ID" value="ETS78027.1"/>
    <property type="molecule type" value="Genomic_DNA"/>
</dbReference>
<dbReference type="CDD" id="cd04301">
    <property type="entry name" value="NAT_SF"/>
    <property type="match status" value="1"/>
</dbReference>
<gene>
    <name evidence="3" type="ORF">PFICI_10089</name>
</gene>
<dbReference type="KEGG" id="pfy:PFICI_10089"/>
<dbReference type="eggNOG" id="ENOG502SC13">
    <property type="taxonomic scope" value="Eukaryota"/>
</dbReference>
<name>W3WXZ8_PESFW</name>
<sequence length="286" mass="31958">MPLQVQPLELPDFDILISHASSDPPGDDLVAPPNPVAWPVSTQAEAQTRARHCFALQRRRFLRDPTTNFVKVVDVDNNGAAAAGDIIAVARWHFYPQGYDYSTEAHWEMAPTAPLMAYLRGHKAKRQGETANDNHPQDRPEGSEGLEGYNDDDNVYPPPNFNLALHNHILSSRDSFRPTWVPDRHPCWVLMHLVTRPSQRRRGAAGLLIRWGLERAREMGVDAYLEAGVQGRPVYLKFGFEQVGPDRRVDLRDHVGEAAGVPSEFVLANMKWSPKGQAGKSSDGDE</sequence>
<dbReference type="PANTHER" id="PTHR42791:SF14">
    <property type="entry name" value="N-ACETYLTRANSFERASE DOMAIN-CONTAINING PROTEIN"/>
    <property type="match status" value="1"/>
</dbReference>